<dbReference type="AlphaFoldDB" id="A0A183M2Y2"/>
<sequence>MAPDQRSLPLSTVKRKHKDYLCTSEELEVAEVEAGFAPVEFPVVNISTGKFSPIASKSLSDDIHHIFRIILKAVTELSSKIDRLIAVCERLAMGVSERRIEDTDIDAITFPLRTHDELRSLETTLENKKFRDHFLASQALSDVTVSSLFALLRTLLYCWYVINLSHNLTR</sequence>
<evidence type="ECO:0000313" key="1">
    <source>
        <dbReference type="EMBL" id="VDO90222.1"/>
    </source>
</evidence>
<dbReference type="Proteomes" id="UP000277204">
    <property type="component" value="Unassembled WGS sequence"/>
</dbReference>
<name>A0A183M2Y2_9TREM</name>
<dbReference type="EMBL" id="UZAI01005366">
    <property type="protein sequence ID" value="VDO90222.1"/>
    <property type="molecule type" value="Genomic_DNA"/>
</dbReference>
<reference evidence="1 2" key="1">
    <citation type="submission" date="2018-11" db="EMBL/GenBank/DDBJ databases">
        <authorList>
            <consortium name="Pathogen Informatics"/>
        </authorList>
    </citation>
    <scope>NUCLEOTIDE SEQUENCE [LARGE SCALE GENOMIC DNA]</scope>
    <source>
        <strain evidence="1 2">Zambia</strain>
    </source>
</reference>
<proteinExistence type="predicted"/>
<organism evidence="1 2">
    <name type="scientific">Schistosoma margrebowiei</name>
    <dbReference type="NCBI Taxonomy" id="48269"/>
    <lineage>
        <taxon>Eukaryota</taxon>
        <taxon>Metazoa</taxon>
        <taxon>Spiralia</taxon>
        <taxon>Lophotrochozoa</taxon>
        <taxon>Platyhelminthes</taxon>
        <taxon>Trematoda</taxon>
        <taxon>Digenea</taxon>
        <taxon>Strigeidida</taxon>
        <taxon>Schistosomatoidea</taxon>
        <taxon>Schistosomatidae</taxon>
        <taxon>Schistosoma</taxon>
    </lineage>
</organism>
<accession>A0A183M2Y2</accession>
<protein>
    <submittedName>
        <fullName evidence="1">Uncharacterized protein</fullName>
    </submittedName>
</protein>
<evidence type="ECO:0000313" key="2">
    <source>
        <dbReference type="Proteomes" id="UP000277204"/>
    </source>
</evidence>
<gene>
    <name evidence="1" type="ORF">SMRZ_LOCUS10407</name>
</gene>
<keyword evidence="2" id="KW-1185">Reference proteome</keyword>